<proteinExistence type="inferred from homology"/>
<dbReference type="EMBL" id="WNKV01000012">
    <property type="protein sequence ID" value="MTW17732.1"/>
    <property type="molecule type" value="Genomic_DNA"/>
</dbReference>
<feature type="transmembrane region" description="Helical" evidence="6">
    <location>
        <begin position="138"/>
        <end position="161"/>
    </location>
</feature>
<evidence type="ECO:0000256" key="5">
    <source>
        <dbReference type="ARBA" id="ARBA00023136"/>
    </source>
</evidence>
<evidence type="ECO:0000313" key="9">
    <source>
        <dbReference type="Proteomes" id="UP000438991"/>
    </source>
</evidence>
<dbReference type="PANTHER" id="PTHR38459">
    <property type="entry name" value="PROPHAGE BACTOPRENOL-LINKED GLUCOSE TRANSLOCASE HOMOLOG"/>
    <property type="match status" value="1"/>
</dbReference>
<keyword evidence="5 6" id="KW-0472">Membrane</keyword>
<keyword evidence="3 6" id="KW-0812">Transmembrane</keyword>
<evidence type="ECO:0000259" key="7">
    <source>
        <dbReference type="Pfam" id="PF04138"/>
    </source>
</evidence>
<dbReference type="GO" id="GO:0000271">
    <property type="term" value="P:polysaccharide biosynthetic process"/>
    <property type="evidence" value="ECO:0007669"/>
    <property type="project" value="InterPro"/>
</dbReference>
<dbReference type="InterPro" id="IPR007267">
    <property type="entry name" value="GtrA_DPMS_TM"/>
</dbReference>
<comment type="caution">
    <text evidence="8">The sequence shown here is derived from an EMBL/GenBank/DDBJ whole genome shotgun (WGS) entry which is preliminary data.</text>
</comment>
<evidence type="ECO:0000256" key="6">
    <source>
        <dbReference type="SAM" id="Phobius"/>
    </source>
</evidence>
<feature type="domain" description="GtrA/DPMS transmembrane" evidence="7">
    <location>
        <begin position="73"/>
        <end position="161"/>
    </location>
</feature>
<evidence type="ECO:0000256" key="4">
    <source>
        <dbReference type="ARBA" id="ARBA00022989"/>
    </source>
</evidence>
<comment type="similarity">
    <text evidence="2">Belongs to the GtrA family.</text>
</comment>
<name>A0A9X5ASQ1_9BRAD</name>
<dbReference type="InterPro" id="IPR051401">
    <property type="entry name" value="GtrA_CellWall_Glycosyl"/>
</dbReference>
<evidence type="ECO:0000256" key="2">
    <source>
        <dbReference type="ARBA" id="ARBA00009399"/>
    </source>
</evidence>
<feature type="transmembrane region" description="Helical" evidence="6">
    <location>
        <begin position="78"/>
        <end position="98"/>
    </location>
</feature>
<organism evidence="8 9">
    <name type="scientific">Rhodoplanes serenus</name>
    <dbReference type="NCBI Taxonomy" id="200615"/>
    <lineage>
        <taxon>Bacteria</taxon>
        <taxon>Pseudomonadati</taxon>
        <taxon>Pseudomonadota</taxon>
        <taxon>Alphaproteobacteria</taxon>
        <taxon>Hyphomicrobiales</taxon>
        <taxon>Nitrobacteraceae</taxon>
        <taxon>Rhodoplanes</taxon>
    </lineage>
</organism>
<dbReference type="Pfam" id="PF04138">
    <property type="entry name" value="GtrA_DPMS_TM"/>
    <property type="match status" value="1"/>
</dbReference>
<sequence>MPPAETSPSPATARLVFLRKAISFALIGLVNTAVDAAVFFAAYAGLTTLPASVRAFGAAAGLCGCGDPEDLMLIVANVLGWMVGVSGSYVMNSTVTFAAESGRRLRLRDYGTFVASGVLGAVANTATLVLVAQTMPVWFAKGCAILVSFVVNFTMSHFVVFRPRRPAAAAADPSRPT</sequence>
<reference evidence="8 9" key="1">
    <citation type="submission" date="2019-11" db="EMBL/GenBank/DDBJ databases">
        <title>Whole-genome sequence of Rhodoplanes serenus DSM 18633, type strain.</title>
        <authorList>
            <person name="Kyndt J.A."/>
            <person name="Meyer T.E."/>
        </authorList>
    </citation>
    <scope>NUCLEOTIDE SEQUENCE [LARGE SCALE GENOMIC DNA]</scope>
    <source>
        <strain evidence="8 9">DSM 18633</strain>
    </source>
</reference>
<feature type="transmembrane region" description="Helical" evidence="6">
    <location>
        <begin position="21"/>
        <end position="46"/>
    </location>
</feature>
<evidence type="ECO:0000313" key="8">
    <source>
        <dbReference type="EMBL" id="MTW17732.1"/>
    </source>
</evidence>
<accession>A0A9X5ASQ1</accession>
<comment type="subcellular location">
    <subcellularLocation>
        <location evidence="1">Membrane</location>
        <topology evidence="1">Multi-pass membrane protein</topology>
    </subcellularLocation>
</comment>
<dbReference type="Proteomes" id="UP000438991">
    <property type="component" value="Unassembled WGS sequence"/>
</dbReference>
<protein>
    <submittedName>
        <fullName evidence="8">GtrA family protein</fullName>
    </submittedName>
</protein>
<gene>
    <name evidence="8" type="ORF">GJ689_16110</name>
</gene>
<dbReference type="GO" id="GO:0005886">
    <property type="term" value="C:plasma membrane"/>
    <property type="evidence" value="ECO:0007669"/>
    <property type="project" value="TreeGrafter"/>
</dbReference>
<evidence type="ECO:0000256" key="1">
    <source>
        <dbReference type="ARBA" id="ARBA00004141"/>
    </source>
</evidence>
<dbReference type="AlphaFoldDB" id="A0A9X5ASQ1"/>
<keyword evidence="4 6" id="KW-1133">Transmembrane helix</keyword>
<feature type="transmembrane region" description="Helical" evidence="6">
    <location>
        <begin position="110"/>
        <end position="132"/>
    </location>
</feature>
<dbReference type="PANTHER" id="PTHR38459:SF1">
    <property type="entry name" value="PROPHAGE BACTOPRENOL-LINKED GLUCOSE TRANSLOCASE HOMOLOG"/>
    <property type="match status" value="1"/>
</dbReference>
<evidence type="ECO:0000256" key="3">
    <source>
        <dbReference type="ARBA" id="ARBA00022692"/>
    </source>
</evidence>